<gene>
    <name evidence="1" type="ORF">LTRI10_LOCUS31197</name>
</gene>
<proteinExistence type="predicted"/>
<keyword evidence="2" id="KW-1185">Reference proteome</keyword>
<dbReference type="Proteomes" id="UP001497516">
    <property type="component" value="Chromosome 5"/>
</dbReference>
<accession>A0AAV2EWZ2</accession>
<sequence length="80" mass="8896">MSAPKFSFGLNDLGSERLITIKRLARLNVTEERTLISEEEASDGLQNIALQIMVVNEKNCVVEKGPYLHIIVSPPDNMVV</sequence>
<name>A0AAV2EWZ2_9ROSI</name>
<reference evidence="1 2" key="1">
    <citation type="submission" date="2024-04" db="EMBL/GenBank/DDBJ databases">
        <authorList>
            <person name="Fracassetti M."/>
        </authorList>
    </citation>
    <scope>NUCLEOTIDE SEQUENCE [LARGE SCALE GENOMIC DNA]</scope>
</reference>
<protein>
    <submittedName>
        <fullName evidence="1">Uncharacterized protein</fullName>
    </submittedName>
</protein>
<evidence type="ECO:0000313" key="1">
    <source>
        <dbReference type="EMBL" id="CAL1390409.1"/>
    </source>
</evidence>
<evidence type="ECO:0000313" key="2">
    <source>
        <dbReference type="Proteomes" id="UP001497516"/>
    </source>
</evidence>
<dbReference type="AlphaFoldDB" id="A0AAV2EWZ2"/>
<dbReference type="EMBL" id="OZ034818">
    <property type="protein sequence ID" value="CAL1390409.1"/>
    <property type="molecule type" value="Genomic_DNA"/>
</dbReference>
<organism evidence="1 2">
    <name type="scientific">Linum trigynum</name>
    <dbReference type="NCBI Taxonomy" id="586398"/>
    <lineage>
        <taxon>Eukaryota</taxon>
        <taxon>Viridiplantae</taxon>
        <taxon>Streptophyta</taxon>
        <taxon>Embryophyta</taxon>
        <taxon>Tracheophyta</taxon>
        <taxon>Spermatophyta</taxon>
        <taxon>Magnoliopsida</taxon>
        <taxon>eudicotyledons</taxon>
        <taxon>Gunneridae</taxon>
        <taxon>Pentapetalae</taxon>
        <taxon>rosids</taxon>
        <taxon>fabids</taxon>
        <taxon>Malpighiales</taxon>
        <taxon>Linaceae</taxon>
        <taxon>Linum</taxon>
    </lineage>
</organism>